<dbReference type="AlphaFoldDB" id="A0A1Y2H7L4"/>
<comment type="caution">
    <text evidence="2">The sequence shown here is derived from an EMBL/GenBank/DDBJ whole genome shotgun (WGS) entry which is preliminary data.</text>
</comment>
<proteinExistence type="predicted"/>
<dbReference type="EMBL" id="MCFL01000080">
    <property type="protein sequence ID" value="ORZ30586.1"/>
    <property type="molecule type" value="Genomic_DNA"/>
</dbReference>
<feature type="compositionally biased region" description="Low complexity" evidence="1">
    <location>
        <begin position="1"/>
        <end position="11"/>
    </location>
</feature>
<feature type="region of interest" description="Disordered" evidence="1">
    <location>
        <begin position="85"/>
        <end position="118"/>
    </location>
</feature>
<gene>
    <name evidence="2" type="ORF">BCR44DRAFT_1516878</name>
</gene>
<reference evidence="2 3" key="1">
    <citation type="submission" date="2016-07" db="EMBL/GenBank/DDBJ databases">
        <title>Pervasive Adenine N6-methylation of Active Genes in Fungi.</title>
        <authorList>
            <consortium name="DOE Joint Genome Institute"/>
            <person name="Mondo S.J."/>
            <person name="Dannebaum R.O."/>
            <person name="Kuo R.C."/>
            <person name="Labutti K."/>
            <person name="Haridas S."/>
            <person name="Kuo A."/>
            <person name="Salamov A."/>
            <person name="Ahrendt S.R."/>
            <person name="Lipzen A."/>
            <person name="Sullivan W."/>
            <person name="Andreopoulos W.B."/>
            <person name="Clum A."/>
            <person name="Lindquist E."/>
            <person name="Daum C."/>
            <person name="Ramamoorthy G.K."/>
            <person name="Gryganskyi A."/>
            <person name="Culley D."/>
            <person name="Magnuson J.K."/>
            <person name="James T.Y."/>
            <person name="O'Malley M.A."/>
            <person name="Stajich J.E."/>
            <person name="Spatafora J.W."/>
            <person name="Visel A."/>
            <person name="Grigoriev I.V."/>
        </authorList>
    </citation>
    <scope>NUCLEOTIDE SEQUENCE [LARGE SCALE GENOMIC DNA]</scope>
    <source>
        <strain evidence="2 3">PL171</strain>
    </source>
</reference>
<evidence type="ECO:0000313" key="3">
    <source>
        <dbReference type="Proteomes" id="UP000193411"/>
    </source>
</evidence>
<keyword evidence="3" id="KW-1185">Reference proteome</keyword>
<feature type="non-terminal residue" evidence="2">
    <location>
        <position position="118"/>
    </location>
</feature>
<organism evidence="2 3">
    <name type="scientific">Catenaria anguillulae PL171</name>
    <dbReference type="NCBI Taxonomy" id="765915"/>
    <lineage>
        <taxon>Eukaryota</taxon>
        <taxon>Fungi</taxon>
        <taxon>Fungi incertae sedis</taxon>
        <taxon>Blastocladiomycota</taxon>
        <taxon>Blastocladiomycetes</taxon>
        <taxon>Blastocladiales</taxon>
        <taxon>Catenariaceae</taxon>
        <taxon>Catenaria</taxon>
    </lineage>
</organism>
<accession>A0A1Y2H7L4</accession>
<evidence type="ECO:0000256" key="1">
    <source>
        <dbReference type="SAM" id="MobiDB-lite"/>
    </source>
</evidence>
<feature type="compositionally biased region" description="Low complexity" evidence="1">
    <location>
        <begin position="85"/>
        <end position="105"/>
    </location>
</feature>
<name>A0A1Y2H7L4_9FUNG</name>
<feature type="region of interest" description="Disordered" evidence="1">
    <location>
        <begin position="1"/>
        <end position="48"/>
    </location>
</feature>
<feature type="compositionally biased region" description="Basic and acidic residues" evidence="1">
    <location>
        <begin position="27"/>
        <end position="38"/>
    </location>
</feature>
<evidence type="ECO:0000313" key="2">
    <source>
        <dbReference type="EMBL" id="ORZ30586.1"/>
    </source>
</evidence>
<dbReference type="Proteomes" id="UP000193411">
    <property type="component" value="Unassembled WGS sequence"/>
</dbReference>
<protein>
    <submittedName>
        <fullName evidence="2">Uncharacterized protein</fullName>
    </submittedName>
</protein>
<sequence length="118" mass="12529">MKSPPSSSSWPSRHRLSSPVLSAAMPHPDRSVRRRDASSSRTRTVAPGFAPHWVKRPVRALSRSAHATLSGTNVFSTSIGITVINGTTVTPTPTSTTPPSSSSVSLTRRPHPQSNGHA</sequence>